<protein>
    <submittedName>
        <fullName evidence="1">Uncharacterized protein</fullName>
    </submittedName>
</protein>
<sequence>MGKLNDNRVFCPHCGADLQGDPIPEEIQHHYGATHSSRKIGISSMKEDCVIKWQCPDCKGQWKRKL</sequence>
<organism evidence="1 2">
    <name type="scientific">Lentibacillus cibarius</name>
    <dbReference type="NCBI Taxonomy" id="2583219"/>
    <lineage>
        <taxon>Bacteria</taxon>
        <taxon>Bacillati</taxon>
        <taxon>Bacillota</taxon>
        <taxon>Bacilli</taxon>
        <taxon>Bacillales</taxon>
        <taxon>Bacillaceae</taxon>
        <taxon>Lentibacillus</taxon>
    </lineage>
</organism>
<dbReference type="OrthoDB" id="2887286at2"/>
<dbReference type="AlphaFoldDB" id="A0A5S3R7J5"/>
<gene>
    <name evidence="1" type="ORF">FFL34_07185</name>
</gene>
<proteinExistence type="predicted"/>
<dbReference type="EMBL" id="VCIA01000001">
    <property type="protein sequence ID" value="TMN21923.1"/>
    <property type="molecule type" value="Genomic_DNA"/>
</dbReference>
<accession>A0A5S3R7J5</accession>
<evidence type="ECO:0000313" key="1">
    <source>
        <dbReference type="EMBL" id="TMN21923.1"/>
    </source>
</evidence>
<name>A0A5S3R7J5_9BACI</name>
<evidence type="ECO:0000313" key="2">
    <source>
        <dbReference type="Proteomes" id="UP000306980"/>
    </source>
</evidence>
<comment type="caution">
    <text evidence="1">The sequence shown here is derived from an EMBL/GenBank/DDBJ whole genome shotgun (WGS) entry which is preliminary data.</text>
</comment>
<reference evidence="1 2" key="1">
    <citation type="submission" date="2019-05" db="EMBL/GenBank/DDBJ databases">
        <title>Genomic analysis of Lentibacillus sp. NKC220-2.</title>
        <authorList>
            <person name="Oh Y.J."/>
        </authorList>
    </citation>
    <scope>NUCLEOTIDE SEQUENCE [LARGE SCALE GENOMIC DNA]</scope>
    <source>
        <strain evidence="1 2">NKC220-2</strain>
    </source>
</reference>
<dbReference type="Proteomes" id="UP000306980">
    <property type="component" value="Unassembled WGS sequence"/>
</dbReference>
<dbReference type="RefSeq" id="WP_138602800.1">
    <property type="nucleotide sequence ID" value="NZ_VCIA01000001.1"/>
</dbReference>